<evidence type="ECO:0008006" key="4">
    <source>
        <dbReference type="Google" id="ProtNLM"/>
    </source>
</evidence>
<proteinExistence type="predicted"/>
<reference evidence="2 3" key="1">
    <citation type="submission" date="2023-08" db="EMBL/GenBank/DDBJ databases">
        <title>Black Yeasts Isolated from many extreme environments.</title>
        <authorList>
            <person name="Coleine C."/>
            <person name="Stajich J.E."/>
            <person name="Selbmann L."/>
        </authorList>
    </citation>
    <scope>NUCLEOTIDE SEQUENCE [LARGE SCALE GENOMIC DNA]</scope>
    <source>
        <strain evidence="2 3">CCFEE 6328</strain>
    </source>
</reference>
<name>A0ABR0J6G2_9EURO</name>
<accession>A0ABR0J6G2</accession>
<dbReference type="Proteomes" id="UP001345691">
    <property type="component" value="Unassembled WGS sequence"/>
</dbReference>
<sequence>MANETSTETFELTDNSLFEWPSSQRAVPAELRIRLVKLLSDGYGNRHLLGIQAHEDGGSVMKKIRKVAGASAYMVWLHRLVGDKQALFEGIITAIALIMSWKTDKVAVIVLAIVATLLSVAAGTLFGIVLNNADLGIAITSGIATILGFGAFVGAKVLKR</sequence>
<keyword evidence="1" id="KW-0812">Transmembrane</keyword>
<evidence type="ECO:0000313" key="3">
    <source>
        <dbReference type="Proteomes" id="UP001345691"/>
    </source>
</evidence>
<protein>
    <recommendedName>
        <fullName evidence="4">Threonine/serine exporter-like N-terminal domain-containing protein</fullName>
    </recommendedName>
</protein>
<keyword evidence="3" id="KW-1185">Reference proteome</keyword>
<comment type="caution">
    <text evidence="2">The sequence shown here is derived from an EMBL/GenBank/DDBJ whole genome shotgun (WGS) entry which is preliminary data.</text>
</comment>
<keyword evidence="1" id="KW-0472">Membrane</keyword>
<feature type="transmembrane region" description="Helical" evidence="1">
    <location>
        <begin position="106"/>
        <end position="129"/>
    </location>
</feature>
<evidence type="ECO:0000256" key="1">
    <source>
        <dbReference type="SAM" id="Phobius"/>
    </source>
</evidence>
<dbReference type="EMBL" id="JAVRRF010000016">
    <property type="protein sequence ID" value="KAK5057220.1"/>
    <property type="molecule type" value="Genomic_DNA"/>
</dbReference>
<feature type="transmembrane region" description="Helical" evidence="1">
    <location>
        <begin position="135"/>
        <end position="158"/>
    </location>
</feature>
<gene>
    <name evidence="2" type="ORF">LTR69_007259</name>
</gene>
<organism evidence="2 3">
    <name type="scientific">Exophiala sideris</name>
    <dbReference type="NCBI Taxonomy" id="1016849"/>
    <lineage>
        <taxon>Eukaryota</taxon>
        <taxon>Fungi</taxon>
        <taxon>Dikarya</taxon>
        <taxon>Ascomycota</taxon>
        <taxon>Pezizomycotina</taxon>
        <taxon>Eurotiomycetes</taxon>
        <taxon>Chaetothyriomycetidae</taxon>
        <taxon>Chaetothyriales</taxon>
        <taxon>Herpotrichiellaceae</taxon>
        <taxon>Exophiala</taxon>
    </lineage>
</organism>
<keyword evidence="1" id="KW-1133">Transmembrane helix</keyword>
<evidence type="ECO:0000313" key="2">
    <source>
        <dbReference type="EMBL" id="KAK5057220.1"/>
    </source>
</evidence>